<dbReference type="Proteomes" id="UP000176604">
    <property type="component" value="Unassembled WGS sequence"/>
</dbReference>
<sequence length="63" mass="7088">MPDAPRVFIDSSVLFSATKSLLGGSFRLLEECALKKCEAKRSPAPRIRMILWCVDTLRLMSCK</sequence>
<protein>
    <submittedName>
        <fullName evidence="1">Uncharacterized protein</fullName>
    </submittedName>
</protein>
<dbReference type="AlphaFoldDB" id="A0A1F7UHM3"/>
<accession>A0A1F7UHM3</accession>
<organism evidence="1 2">
    <name type="scientific">Candidatus Uhrbacteria bacterium RIFCSPHIGHO2_12_FULL_54_23</name>
    <dbReference type="NCBI Taxonomy" id="1802397"/>
    <lineage>
        <taxon>Bacteria</taxon>
        <taxon>Candidatus Uhriibacteriota</taxon>
    </lineage>
</organism>
<comment type="caution">
    <text evidence="1">The sequence shown here is derived from an EMBL/GenBank/DDBJ whole genome shotgun (WGS) entry which is preliminary data.</text>
</comment>
<dbReference type="EMBL" id="MGEF01000052">
    <property type="protein sequence ID" value="OGL77763.1"/>
    <property type="molecule type" value="Genomic_DNA"/>
</dbReference>
<proteinExistence type="predicted"/>
<name>A0A1F7UHM3_9BACT</name>
<evidence type="ECO:0000313" key="2">
    <source>
        <dbReference type="Proteomes" id="UP000176604"/>
    </source>
</evidence>
<gene>
    <name evidence="1" type="ORF">A3J43_01045</name>
</gene>
<reference evidence="1 2" key="1">
    <citation type="journal article" date="2016" name="Nat. Commun.">
        <title>Thousands of microbial genomes shed light on interconnected biogeochemical processes in an aquifer system.</title>
        <authorList>
            <person name="Anantharaman K."/>
            <person name="Brown C.T."/>
            <person name="Hug L.A."/>
            <person name="Sharon I."/>
            <person name="Castelle C.J."/>
            <person name="Probst A.J."/>
            <person name="Thomas B.C."/>
            <person name="Singh A."/>
            <person name="Wilkins M.J."/>
            <person name="Karaoz U."/>
            <person name="Brodie E.L."/>
            <person name="Williams K.H."/>
            <person name="Hubbard S.S."/>
            <person name="Banfield J.F."/>
        </authorList>
    </citation>
    <scope>NUCLEOTIDE SEQUENCE [LARGE SCALE GENOMIC DNA]</scope>
</reference>
<evidence type="ECO:0000313" key="1">
    <source>
        <dbReference type="EMBL" id="OGL77763.1"/>
    </source>
</evidence>
<dbReference type="STRING" id="1802397.A3J43_01045"/>